<feature type="transmembrane region" description="Helical" evidence="5">
    <location>
        <begin position="62"/>
        <end position="88"/>
    </location>
</feature>
<protein>
    <recommendedName>
        <fullName evidence="10">Nodulin-like domain-containing protein</fullName>
    </recommendedName>
</protein>
<name>A0AAD4XTF0_9MAGN</name>
<evidence type="ECO:0000259" key="6">
    <source>
        <dbReference type="Pfam" id="PF06813"/>
    </source>
</evidence>
<keyword evidence="4 5" id="KW-0472">Membrane</keyword>
<feature type="transmembrane region" description="Helical" evidence="5">
    <location>
        <begin position="16"/>
        <end position="42"/>
    </location>
</feature>
<feature type="transmembrane region" description="Helical" evidence="5">
    <location>
        <begin position="511"/>
        <end position="535"/>
    </location>
</feature>
<feature type="transmembrane region" description="Helical" evidence="5">
    <location>
        <begin position="108"/>
        <end position="127"/>
    </location>
</feature>
<comment type="caution">
    <text evidence="8">The sequence shown here is derived from an EMBL/GenBank/DDBJ whole genome shotgun (WGS) entry which is preliminary data.</text>
</comment>
<dbReference type="PANTHER" id="PTHR21576:SF73">
    <property type="entry name" value="F1C9.29 PROTEIN-RELATED"/>
    <property type="match status" value="1"/>
</dbReference>
<dbReference type="InterPro" id="IPR036259">
    <property type="entry name" value="MFS_trans_sf"/>
</dbReference>
<keyword evidence="2 5" id="KW-0812">Transmembrane</keyword>
<reference evidence="8" key="1">
    <citation type="submission" date="2022-04" db="EMBL/GenBank/DDBJ databases">
        <title>A functionally conserved STORR gene fusion in Papaver species that diverged 16.8 million years ago.</title>
        <authorList>
            <person name="Catania T."/>
        </authorList>
    </citation>
    <scope>NUCLEOTIDE SEQUENCE</scope>
    <source>
        <strain evidence="8">S-188037</strain>
    </source>
</reference>
<keyword evidence="9" id="KW-1185">Reference proteome</keyword>
<keyword evidence="3 5" id="KW-1133">Transmembrane helix</keyword>
<feature type="transmembrane region" description="Helical" evidence="5">
    <location>
        <begin position="148"/>
        <end position="168"/>
    </location>
</feature>
<organism evidence="8 9">
    <name type="scientific">Papaver atlanticum</name>
    <dbReference type="NCBI Taxonomy" id="357466"/>
    <lineage>
        <taxon>Eukaryota</taxon>
        <taxon>Viridiplantae</taxon>
        <taxon>Streptophyta</taxon>
        <taxon>Embryophyta</taxon>
        <taxon>Tracheophyta</taxon>
        <taxon>Spermatophyta</taxon>
        <taxon>Magnoliopsida</taxon>
        <taxon>Ranunculales</taxon>
        <taxon>Papaveraceae</taxon>
        <taxon>Papaveroideae</taxon>
        <taxon>Papaver</taxon>
    </lineage>
</organism>
<evidence type="ECO:0000256" key="3">
    <source>
        <dbReference type="ARBA" id="ARBA00022989"/>
    </source>
</evidence>
<evidence type="ECO:0000313" key="8">
    <source>
        <dbReference type="EMBL" id="KAI3954156.1"/>
    </source>
</evidence>
<evidence type="ECO:0000256" key="1">
    <source>
        <dbReference type="ARBA" id="ARBA00004141"/>
    </source>
</evidence>
<dbReference type="Pfam" id="PF23262">
    <property type="entry name" value="NFD4_C"/>
    <property type="match status" value="1"/>
</dbReference>
<feature type="transmembrane region" description="Helical" evidence="5">
    <location>
        <begin position="428"/>
        <end position="445"/>
    </location>
</feature>
<feature type="transmembrane region" description="Helical" evidence="5">
    <location>
        <begin position="174"/>
        <end position="194"/>
    </location>
</feature>
<evidence type="ECO:0000256" key="4">
    <source>
        <dbReference type="ARBA" id="ARBA00023136"/>
    </source>
</evidence>
<dbReference type="InterPro" id="IPR010658">
    <property type="entry name" value="Nodulin-like"/>
</dbReference>
<dbReference type="GO" id="GO:0016020">
    <property type="term" value="C:membrane"/>
    <property type="evidence" value="ECO:0007669"/>
    <property type="project" value="UniProtKB-SubCell"/>
</dbReference>
<proteinExistence type="predicted"/>
<evidence type="ECO:0000259" key="7">
    <source>
        <dbReference type="Pfam" id="PF23262"/>
    </source>
</evidence>
<dbReference type="PANTHER" id="PTHR21576">
    <property type="entry name" value="UNCHARACTERIZED NODULIN-LIKE PROTEIN"/>
    <property type="match status" value="1"/>
</dbReference>
<evidence type="ECO:0000256" key="2">
    <source>
        <dbReference type="ARBA" id="ARBA00022692"/>
    </source>
</evidence>
<comment type="subcellular location">
    <subcellularLocation>
        <location evidence="1">Membrane</location>
        <topology evidence="1">Multi-pass membrane protein</topology>
    </subcellularLocation>
</comment>
<feature type="domain" description="Nodulin-like" evidence="6">
    <location>
        <begin position="15"/>
        <end position="262"/>
    </location>
</feature>
<dbReference type="Pfam" id="PF06813">
    <property type="entry name" value="Nodulin-like"/>
    <property type="match status" value="1"/>
</dbReference>
<feature type="transmembrane region" description="Helical" evidence="5">
    <location>
        <begin position="238"/>
        <end position="266"/>
    </location>
</feature>
<feature type="domain" description="NFD4 C-terminal" evidence="7">
    <location>
        <begin position="355"/>
        <end position="446"/>
    </location>
</feature>
<dbReference type="InterPro" id="IPR056555">
    <property type="entry name" value="NFD4_C"/>
</dbReference>
<gene>
    <name evidence="8" type="ORF">MKW98_017980</name>
</gene>
<sequence>MNRFQGKFEGFFANRWLVFVAAMWVQSVAGIGYLFGSISPVIKSSLNYNQKQIARLGVAKDLGDSVGFLAGSLCEVLPIWAALLIGAMQNMIGYGWVWLIVTHRVPTLPLWAMCILIFVGTNGECYFNTAALVSCVQNFPKSRGPVVGILKGFAGLGGAIMTQVYALIYDPDHAGIIFMVAVGPTMVVIALMFIVRPVGGHRQPRPSDASSFTFIYSVCLVLAAYLMGVMLVEDLVDISHSVIEIFTVILFILLILPIIIPVTLTFSGQRSSVEERLLPEAPLATVSSKDLSTEIIFSELEDEKSSEEESLSVNDRKKRIAQLQAKINRAAAEGAVRVKRRKGPHRGEDFTLTQALIKADFWLIFVSLLLGSGSGLTVIDNLGQMSASLGYDNPHIFVSMISIWNFLGRIGGGYFSEIVVRDYAYPRPVSMAVAQVIMAIGHFFFAMGWPGAMHIGSLVFSGLIASSIYDHEAEKQAQMHSSLAHTSRGMLQRISDVIMAADEPLKCDGSICFFLTSMIMSGFCIVAVVLSLILVHRTKVVYASLYGKTGSFRSKIGLKQFPSHDFLYFDGGSEIDLNSETEIGHGQAKS</sequence>
<evidence type="ECO:0000313" key="9">
    <source>
        <dbReference type="Proteomes" id="UP001202328"/>
    </source>
</evidence>
<feature type="transmembrane region" description="Helical" evidence="5">
    <location>
        <begin position="395"/>
        <end position="416"/>
    </location>
</feature>
<evidence type="ECO:0008006" key="10">
    <source>
        <dbReference type="Google" id="ProtNLM"/>
    </source>
</evidence>
<dbReference type="SUPFAM" id="SSF103473">
    <property type="entry name" value="MFS general substrate transporter"/>
    <property type="match status" value="2"/>
</dbReference>
<feature type="transmembrane region" description="Helical" evidence="5">
    <location>
        <begin position="214"/>
        <end position="232"/>
    </location>
</feature>
<dbReference type="AlphaFoldDB" id="A0AAD4XTF0"/>
<dbReference type="Proteomes" id="UP001202328">
    <property type="component" value="Unassembled WGS sequence"/>
</dbReference>
<feature type="transmembrane region" description="Helical" evidence="5">
    <location>
        <begin position="361"/>
        <end position="383"/>
    </location>
</feature>
<evidence type="ECO:0000256" key="5">
    <source>
        <dbReference type="SAM" id="Phobius"/>
    </source>
</evidence>
<accession>A0AAD4XTF0</accession>
<dbReference type="EMBL" id="JAJJMB010002020">
    <property type="protein sequence ID" value="KAI3954156.1"/>
    <property type="molecule type" value="Genomic_DNA"/>
</dbReference>